<keyword evidence="3" id="KW-1185">Reference proteome</keyword>
<organism evidence="2 3">
    <name type="scientific">Cladophialophora chaetospira</name>
    <dbReference type="NCBI Taxonomy" id="386627"/>
    <lineage>
        <taxon>Eukaryota</taxon>
        <taxon>Fungi</taxon>
        <taxon>Dikarya</taxon>
        <taxon>Ascomycota</taxon>
        <taxon>Pezizomycotina</taxon>
        <taxon>Eurotiomycetes</taxon>
        <taxon>Chaetothyriomycetidae</taxon>
        <taxon>Chaetothyriales</taxon>
        <taxon>Herpotrichiellaceae</taxon>
        <taxon>Cladophialophora</taxon>
    </lineage>
</organism>
<dbReference type="EMBL" id="JAPDRK010000010">
    <property type="protein sequence ID" value="KAJ9608117.1"/>
    <property type="molecule type" value="Genomic_DNA"/>
</dbReference>
<dbReference type="AlphaFoldDB" id="A0AA38X770"/>
<reference evidence="2" key="1">
    <citation type="submission" date="2022-10" db="EMBL/GenBank/DDBJ databases">
        <title>Culturing micro-colonial fungi from biological soil crusts in the Mojave desert and describing Neophaeococcomyces mojavensis, and introducing the new genera and species Taxawa tesnikishii.</title>
        <authorList>
            <person name="Kurbessoian T."/>
            <person name="Stajich J.E."/>
        </authorList>
    </citation>
    <scope>NUCLEOTIDE SEQUENCE</scope>
    <source>
        <strain evidence="2">TK_41</strain>
    </source>
</reference>
<accession>A0AA38X770</accession>
<sequence>MSGAGSGNGQQPRSNNVLSNRDLANLIIPTIPAPTTPKPSSRPPKFLENMDRRGPGGMINPAPRPVIRTEENDPMPPLAEAVEAVSRRNARTQRQGIPSSKKRKVGPEEAITPSTKPANTTTSKRGPNLFPKLPEAPAQAEKCDQMLWEMKLAGKGWMEIAEKWEKLTNTTTETKEQDPRETLRKRRLLIEKLAARFVKLKENYAASGTMELPEPYSEAHPADLKYRKISDRKKQDVKLINIMEKTKAQMEDDLWKTFCHNYQQEFGEEISMAEARGRYEDVVNGVPVLKPTAAEERDMLEVKKEIIVDPVAIDDEE</sequence>
<gene>
    <name evidence="2" type="ORF">H2200_007105</name>
</gene>
<evidence type="ECO:0000313" key="3">
    <source>
        <dbReference type="Proteomes" id="UP001172673"/>
    </source>
</evidence>
<comment type="caution">
    <text evidence="2">The sequence shown here is derived from an EMBL/GenBank/DDBJ whole genome shotgun (WGS) entry which is preliminary data.</text>
</comment>
<name>A0AA38X770_9EURO</name>
<dbReference type="Proteomes" id="UP001172673">
    <property type="component" value="Unassembled WGS sequence"/>
</dbReference>
<evidence type="ECO:0000256" key="1">
    <source>
        <dbReference type="SAM" id="MobiDB-lite"/>
    </source>
</evidence>
<feature type="compositionally biased region" description="Polar residues" evidence="1">
    <location>
        <begin position="112"/>
        <end position="125"/>
    </location>
</feature>
<feature type="compositionally biased region" description="Pro residues" evidence="1">
    <location>
        <begin position="31"/>
        <end position="42"/>
    </location>
</feature>
<protein>
    <submittedName>
        <fullName evidence="2">Uncharacterized protein</fullName>
    </submittedName>
</protein>
<proteinExistence type="predicted"/>
<evidence type="ECO:0000313" key="2">
    <source>
        <dbReference type="EMBL" id="KAJ9608117.1"/>
    </source>
</evidence>
<feature type="region of interest" description="Disordered" evidence="1">
    <location>
        <begin position="1"/>
        <end position="130"/>
    </location>
</feature>
<feature type="compositionally biased region" description="Polar residues" evidence="1">
    <location>
        <begin position="9"/>
        <end position="19"/>
    </location>
</feature>